<dbReference type="RefSeq" id="WP_170865557.1">
    <property type="nucleotide sequence ID" value="NZ_FRCP01000026.1"/>
</dbReference>
<gene>
    <name evidence="1" type="ORF">SAMN02746066_04299</name>
</gene>
<accession>A0A1M7N8V5</accession>
<name>A0A1M7N8V5_9FIRM</name>
<reference evidence="1 2" key="1">
    <citation type="submission" date="2016-11" db="EMBL/GenBank/DDBJ databases">
        <authorList>
            <person name="Jaros S."/>
            <person name="Januszkiewicz K."/>
            <person name="Wedrychowicz H."/>
        </authorList>
    </citation>
    <scope>NUCLEOTIDE SEQUENCE [LARGE SCALE GENOMIC DNA]</scope>
    <source>
        <strain evidence="1 2">DSM 15930</strain>
    </source>
</reference>
<dbReference type="STRING" id="1120996.SAMN02746066_04299"/>
<dbReference type="EMBL" id="FRCP01000026">
    <property type="protein sequence ID" value="SHN00032.1"/>
    <property type="molecule type" value="Genomic_DNA"/>
</dbReference>
<dbReference type="Proteomes" id="UP000184038">
    <property type="component" value="Unassembled WGS sequence"/>
</dbReference>
<dbReference type="AlphaFoldDB" id="A0A1M7N8V5"/>
<sequence length="55" mass="6790">MSEKNDNTKIEVPVLSFEQYQKMLEERKLLPRNFKIREEDRERYLASIVFEEKKL</sequence>
<evidence type="ECO:0000313" key="2">
    <source>
        <dbReference type="Proteomes" id="UP000184038"/>
    </source>
</evidence>
<keyword evidence="2" id="KW-1185">Reference proteome</keyword>
<evidence type="ECO:0000313" key="1">
    <source>
        <dbReference type="EMBL" id="SHN00032.1"/>
    </source>
</evidence>
<proteinExistence type="predicted"/>
<organism evidence="1 2">
    <name type="scientific">Anaerosporobacter mobilis DSM 15930</name>
    <dbReference type="NCBI Taxonomy" id="1120996"/>
    <lineage>
        <taxon>Bacteria</taxon>
        <taxon>Bacillati</taxon>
        <taxon>Bacillota</taxon>
        <taxon>Clostridia</taxon>
        <taxon>Lachnospirales</taxon>
        <taxon>Lachnospiraceae</taxon>
        <taxon>Anaerosporobacter</taxon>
    </lineage>
</organism>
<protein>
    <submittedName>
        <fullName evidence="1">Uncharacterized protein</fullName>
    </submittedName>
</protein>